<name>A0A1T4W4N7_9BACT</name>
<evidence type="ECO:0000256" key="5">
    <source>
        <dbReference type="ARBA" id="ARBA00038063"/>
    </source>
</evidence>
<dbReference type="NCBIfam" id="TIGR00447">
    <property type="entry name" value="pth"/>
    <property type="match status" value="1"/>
</dbReference>
<feature type="site" description="Stabilizes the basic form of H active site to accept a proton" evidence="7">
    <location>
        <position position="100"/>
    </location>
</feature>
<comment type="function">
    <text evidence="7">Hydrolyzes ribosome-free peptidyl-tRNAs (with 1 or more amino acids incorporated), which drop off the ribosome during protein synthesis, or as a result of ribosome stalling.</text>
</comment>
<evidence type="ECO:0000256" key="10">
    <source>
        <dbReference type="SAM" id="MobiDB-lite"/>
    </source>
</evidence>
<dbReference type="GO" id="GO:0000049">
    <property type="term" value="F:tRNA binding"/>
    <property type="evidence" value="ECO:0007669"/>
    <property type="project" value="UniProtKB-UniRule"/>
</dbReference>
<dbReference type="EMBL" id="FUYC01000001">
    <property type="protein sequence ID" value="SKA72018.1"/>
    <property type="molecule type" value="Genomic_DNA"/>
</dbReference>
<dbReference type="CDD" id="cd00462">
    <property type="entry name" value="PTH"/>
    <property type="match status" value="1"/>
</dbReference>
<comment type="subunit">
    <text evidence="7">Monomer.</text>
</comment>
<dbReference type="InterPro" id="IPR036416">
    <property type="entry name" value="Pept_tRNA_hydro_sf"/>
</dbReference>
<keyword evidence="4 7" id="KW-0694">RNA-binding</keyword>
<organism evidence="11 12">
    <name type="scientific">Paucidesulfovibrio gracilis DSM 16080</name>
    <dbReference type="NCBI Taxonomy" id="1121449"/>
    <lineage>
        <taxon>Bacteria</taxon>
        <taxon>Pseudomonadati</taxon>
        <taxon>Thermodesulfobacteriota</taxon>
        <taxon>Desulfovibrionia</taxon>
        <taxon>Desulfovibrionales</taxon>
        <taxon>Desulfovibrionaceae</taxon>
        <taxon>Paucidesulfovibrio</taxon>
    </lineage>
</organism>
<comment type="caution">
    <text evidence="7">Lacks conserved residue(s) required for the propagation of feature annotation.</text>
</comment>
<dbReference type="GO" id="GO:0005737">
    <property type="term" value="C:cytoplasm"/>
    <property type="evidence" value="ECO:0007669"/>
    <property type="project" value="UniProtKB-SubCell"/>
</dbReference>
<dbReference type="STRING" id="1121449.SAMN02745704_00260"/>
<evidence type="ECO:0000313" key="12">
    <source>
        <dbReference type="Proteomes" id="UP000190027"/>
    </source>
</evidence>
<evidence type="ECO:0000256" key="4">
    <source>
        <dbReference type="ARBA" id="ARBA00022884"/>
    </source>
</evidence>
<dbReference type="PANTHER" id="PTHR17224">
    <property type="entry name" value="PEPTIDYL-TRNA HYDROLASE"/>
    <property type="match status" value="1"/>
</dbReference>
<dbReference type="Pfam" id="PF01195">
    <property type="entry name" value="Pept_tRNA_hydro"/>
    <property type="match status" value="1"/>
</dbReference>
<comment type="subcellular location">
    <subcellularLocation>
        <location evidence="7">Cytoplasm</location>
    </subcellularLocation>
</comment>
<proteinExistence type="inferred from homology"/>
<comment type="function">
    <text evidence="7">Catalyzes the release of premature peptidyl moieties from peptidyl-tRNA molecules trapped in stalled 50S ribosomal subunits, and thus maintains levels of free tRNAs and 50S ribosomes.</text>
</comment>
<keyword evidence="3 7" id="KW-0378">Hydrolase</keyword>
<evidence type="ECO:0000313" key="11">
    <source>
        <dbReference type="EMBL" id="SKA72018.1"/>
    </source>
</evidence>
<feature type="site" description="Discriminates between blocked and unblocked aminoacyl-tRNA" evidence="7">
    <location>
        <position position="12"/>
    </location>
</feature>
<feature type="binding site" evidence="7">
    <location>
        <position position="73"/>
    </location>
    <ligand>
        <name>tRNA</name>
        <dbReference type="ChEBI" id="CHEBI:17843"/>
    </ligand>
</feature>
<sequence>MDYKALIACLGNPGPEYAANRHNFGFMVADHLLQLGNERKSMRLQQLENTPEMQLWSLHLAGAPHLLLKPLAYMNRSGRAVSKVAGRHALTQDQIIVLHDELDLPLGRIKLRQGGSTNGHRGLESIVEHLGGAGYWRVRLGIGRPAESWQVRDWVLEDFSTADMEVVDTVVGHVAKGLDLFSRKGSRFAVQYLHSLATAAPNPAVSDNATDADSSPEKEETALPRSHG</sequence>
<comment type="catalytic activity">
    <reaction evidence="7 8">
        <text>an N-acyl-L-alpha-aminoacyl-tRNA + H2O = an N-acyl-L-amino acid + a tRNA + H(+)</text>
        <dbReference type="Rhea" id="RHEA:54448"/>
        <dbReference type="Rhea" id="RHEA-COMP:10123"/>
        <dbReference type="Rhea" id="RHEA-COMP:13883"/>
        <dbReference type="ChEBI" id="CHEBI:15377"/>
        <dbReference type="ChEBI" id="CHEBI:15378"/>
        <dbReference type="ChEBI" id="CHEBI:59874"/>
        <dbReference type="ChEBI" id="CHEBI:78442"/>
        <dbReference type="ChEBI" id="CHEBI:138191"/>
        <dbReference type="EC" id="3.1.1.29"/>
    </reaction>
</comment>
<evidence type="ECO:0000256" key="1">
    <source>
        <dbReference type="ARBA" id="ARBA00013260"/>
    </source>
</evidence>
<dbReference type="EC" id="3.1.1.29" evidence="1 7"/>
<reference evidence="11 12" key="1">
    <citation type="submission" date="2017-02" db="EMBL/GenBank/DDBJ databases">
        <authorList>
            <person name="Peterson S.W."/>
        </authorList>
    </citation>
    <scope>NUCLEOTIDE SEQUENCE [LARGE SCALE GENOMIC DNA]</scope>
    <source>
        <strain evidence="11 12">DSM 16080</strain>
    </source>
</reference>
<accession>A0A1T4W4N7</accession>
<feature type="active site" description="Proton acceptor" evidence="7">
    <location>
        <position position="22"/>
    </location>
</feature>
<evidence type="ECO:0000256" key="3">
    <source>
        <dbReference type="ARBA" id="ARBA00022801"/>
    </source>
</evidence>
<dbReference type="InterPro" id="IPR018171">
    <property type="entry name" value="Pept_tRNA_hydro_CS"/>
</dbReference>
<dbReference type="GO" id="GO:0004045">
    <property type="term" value="F:peptidyl-tRNA hydrolase activity"/>
    <property type="evidence" value="ECO:0007669"/>
    <property type="project" value="UniProtKB-UniRule"/>
</dbReference>
<comment type="similarity">
    <text evidence="5 7 9">Belongs to the PTH family.</text>
</comment>
<protein>
    <recommendedName>
        <fullName evidence="6 7">Peptidyl-tRNA hydrolase</fullName>
        <shortName evidence="7">Pth</shortName>
        <ecNumber evidence="1 7">3.1.1.29</ecNumber>
    </recommendedName>
</protein>
<dbReference type="HAMAP" id="MF_00083">
    <property type="entry name" value="Pept_tRNA_hydro_bact"/>
    <property type="match status" value="1"/>
</dbReference>
<evidence type="ECO:0000256" key="2">
    <source>
        <dbReference type="ARBA" id="ARBA00022555"/>
    </source>
</evidence>
<keyword evidence="7" id="KW-0963">Cytoplasm</keyword>
<keyword evidence="2 7" id="KW-0820">tRNA-binding</keyword>
<dbReference type="AlphaFoldDB" id="A0A1T4W4N7"/>
<evidence type="ECO:0000256" key="9">
    <source>
        <dbReference type="RuleBase" id="RU004320"/>
    </source>
</evidence>
<dbReference type="PROSITE" id="PS01195">
    <property type="entry name" value="PEPT_TRNA_HYDROL_1"/>
    <property type="match status" value="1"/>
</dbReference>
<dbReference type="GO" id="GO:0006515">
    <property type="term" value="P:protein quality control for misfolded or incompletely synthesized proteins"/>
    <property type="evidence" value="ECO:0007669"/>
    <property type="project" value="UniProtKB-UniRule"/>
</dbReference>
<feature type="binding site" evidence="7">
    <location>
        <position position="17"/>
    </location>
    <ligand>
        <name>tRNA</name>
        <dbReference type="ChEBI" id="CHEBI:17843"/>
    </ligand>
</feature>
<dbReference type="Proteomes" id="UP000190027">
    <property type="component" value="Unassembled WGS sequence"/>
</dbReference>
<gene>
    <name evidence="7" type="primary">pth</name>
    <name evidence="11" type="ORF">SAMN02745704_00260</name>
</gene>
<dbReference type="GO" id="GO:0072344">
    <property type="term" value="P:rescue of stalled ribosome"/>
    <property type="evidence" value="ECO:0007669"/>
    <property type="project" value="UniProtKB-UniRule"/>
</dbReference>
<dbReference type="Gene3D" id="3.40.50.1470">
    <property type="entry name" value="Peptidyl-tRNA hydrolase"/>
    <property type="match status" value="1"/>
</dbReference>
<keyword evidence="12" id="KW-1185">Reference proteome</keyword>
<dbReference type="RefSeq" id="WP_078715837.1">
    <property type="nucleotide sequence ID" value="NZ_FUYC01000001.1"/>
</dbReference>
<dbReference type="PANTHER" id="PTHR17224:SF1">
    <property type="entry name" value="PEPTIDYL-TRNA HYDROLASE"/>
    <property type="match status" value="1"/>
</dbReference>
<evidence type="ECO:0000256" key="8">
    <source>
        <dbReference type="RuleBase" id="RU000673"/>
    </source>
</evidence>
<dbReference type="OrthoDB" id="9800507at2"/>
<feature type="binding site" evidence="7">
    <location>
        <position position="75"/>
    </location>
    <ligand>
        <name>tRNA</name>
        <dbReference type="ChEBI" id="CHEBI:17843"/>
    </ligand>
</feature>
<evidence type="ECO:0000256" key="6">
    <source>
        <dbReference type="ARBA" id="ARBA00050038"/>
    </source>
</evidence>
<dbReference type="SUPFAM" id="SSF53178">
    <property type="entry name" value="Peptidyl-tRNA hydrolase-like"/>
    <property type="match status" value="1"/>
</dbReference>
<dbReference type="InterPro" id="IPR001328">
    <property type="entry name" value="Pept_tRNA_hydro"/>
</dbReference>
<evidence type="ECO:0000256" key="7">
    <source>
        <dbReference type="HAMAP-Rule" id="MF_00083"/>
    </source>
</evidence>
<feature type="region of interest" description="Disordered" evidence="10">
    <location>
        <begin position="201"/>
        <end position="228"/>
    </location>
</feature>